<dbReference type="PROSITE" id="PS51192">
    <property type="entry name" value="HELICASE_ATP_BIND_1"/>
    <property type="match status" value="1"/>
</dbReference>
<proteinExistence type="predicted"/>
<dbReference type="Proteomes" id="UP000265618">
    <property type="component" value="Unassembled WGS sequence"/>
</dbReference>
<dbReference type="PANTHER" id="PTHR47959:SF1">
    <property type="entry name" value="ATP-DEPENDENT RNA HELICASE DBPA"/>
    <property type="match status" value="1"/>
</dbReference>
<keyword evidence="8" id="KW-1185">Reference proteome</keyword>
<gene>
    <name evidence="7" type="ORF">KIPB_009193</name>
</gene>
<reference evidence="7 8" key="1">
    <citation type="journal article" date="2018" name="PLoS ONE">
        <title>The draft genome of Kipferlia bialata reveals reductive genome evolution in fornicate parasites.</title>
        <authorList>
            <person name="Tanifuji G."/>
            <person name="Takabayashi S."/>
            <person name="Kume K."/>
            <person name="Takagi M."/>
            <person name="Nakayama T."/>
            <person name="Kamikawa R."/>
            <person name="Inagaki Y."/>
            <person name="Hashimoto T."/>
        </authorList>
    </citation>
    <scope>NUCLEOTIDE SEQUENCE [LARGE SCALE GENOMIC DNA]</scope>
    <source>
        <strain evidence="7">NY0173</strain>
    </source>
</reference>
<dbReference type="GO" id="GO:0005829">
    <property type="term" value="C:cytosol"/>
    <property type="evidence" value="ECO:0007669"/>
    <property type="project" value="TreeGrafter"/>
</dbReference>
<evidence type="ECO:0000256" key="5">
    <source>
        <dbReference type="SAM" id="MobiDB-lite"/>
    </source>
</evidence>
<dbReference type="InterPro" id="IPR050079">
    <property type="entry name" value="DEAD_box_RNA_helicase"/>
</dbReference>
<dbReference type="OrthoDB" id="422663at2759"/>
<dbReference type="SMART" id="SM00487">
    <property type="entry name" value="DEXDc"/>
    <property type="match status" value="1"/>
</dbReference>
<dbReference type="SUPFAM" id="SSF52540">
    <property type="entry name" value="P-loop containing nucleoside triphosphate hydrolases"/>
    <property type="match status" value="1"/>
</dbReference>
<evidence type="ECO:0000256" key="2">
    <source>
        <dbReference type="ARBA" id="ARBA00022801"/>
    </source>
</evidence>
<dbReference type="EMBL" id="BDIP01003048">
    <property type="protein sequence ID" value="GIQ87198.1"/>
    <property type="molecule type" value="Genomic_DNA"/>
</dbReference>
<keyword evidence="4" id="KW-0067">ATP-binding</keyword>
<dbReference type="PANTHER" id="PTHR47959">
    <property type="entry name" value="ATP-DEPENDENT RNA HELICASE RHLE-RELATED"/>
    <property type="match status" value="1"/>
</dbReference>
<name>A0A9K3D196_9EUKA</name>
<dbReference type="Pfam" id="PF00270">
    <property type="entry name" value="DEAD"/>
    <property type="match status" value="1"/>
</dbReference>
<dbReference type="InterPro" id="IPR011545">
    <property type="entry name" value="DEAD/DEAH_box_helicase_dom"/>
</dbReference>
<accession>A0A9K3D196</accession>
<dbReference type="Gene3D" id="3.40.50.300">
    <property type="entry name" value="P-loop containing nucleotide triphosphate hydrolases"/>
    <property type="match status" value="1"/>
</dbReference>
<evidence type="ECO:0000256" key="1">
    <source>
        <dbReference type="ARBA" id="ARBA00022741"/>
    </source>
</evidence>
<evidence type="ECO:0000313" key="7">
    <source>
        <dbReference type="EMBL" id="GIQ87198.1"/>
    </source>
</evidence>
<sequence>MELNIVGADGPMEPVRRPERVSRGGASSSAAGPTSRADMRREQARVAQLRGKDGPKVTRRTIFPVDMLRESEGVSQKAQKRQGRQSHETVFTAVKVNELNAHRYLQVGLTNLGVEKLTSIQHRSFETVLAEDNVVIHSQTGSGKTLAFLVPSVERLLRTQMFKEGKVNRASGTLLLIMAPTRELCLQIAQVADELTKRMPYLVVTALPGGEDRARQKARLRKGCAIVVGTPGRVRDHMRTTACWDISKCQSVVFDESDRLLDMGFAPQLGEIIASVHQRSERGMGMSHVLATATYQGKVARFFSSFADRAVVVTATKAEAKAAATKADGEPEVTGEDDEIMQQSK</sequence>
<evidence type="ECO:0000259" key="6">
    <source>
        <dbReference type="PROSITE" id="PS51192"/>
    </source>
</evidence>
<evidence type="ECO:0000256" key="4">
    <source>
        <dbReference type="ARBA" id="ARBA00022840"/>
    </source>
</evidence>
<feature type="compositionally biased region" description="Acidic residues" evidence="5">
    <location>
        <begin position="330"/>
        <end position="345"/>
    </location>
</feature>
<feature type="region of interest" description="Disordered" evidence="5">
    <location>
        <begin position="321"/>
        <end position="345"/>
    </location>
</feature>
<dbReference type="AlphaFoldDB" id="A0A9K3D196"/>
<dbReference type="GO" id="GO:0016787">
    <property type="term" value="F:hydrolase activity"/>
    <property type="evidence" value="ECO:0007669"/>
    <property type="project" value="UniProtKB-KW"/>
</dbReference>
<dbReference type="InterPro" id="IPR027417">
    <property type="entry name" value="P-loop_NTPase"/>
</dbReference>
<dbReference type="GO" id="GO:0003724">
    <property type="term" value="F:RNA helicase activity"/>
    <property type="evidence" value="ECO:0007669"/>
    <property type="project" value="TreeGrafter"/>
</dbReference>
<organism evidence="7 8">
    <name type="scientific">Kipferlia bialata</name>
    <dbReference type="NCBI Taxonomy" id="797122"/>
    <lineage>
        <taxon>Eukaryota</taxon>
        <taxon>Metamonada</taxon>
        <taxon>Carpediemonas-like organisms</taxon>
        <taxon>Kipferlia</taxon>
    </lineage>
</organism>
<keyword evidence="1" id="KW-0547">Nucleotide-binding</keyword>
<keyword evidence="2" id="KW-0378">Hydrolase</keyword>
<feature type="domain" description="Helicase ATP-binding" evidence="6">
    <location>
        <begin position="125"/>
        <end position="313"/>
    </location>
</feature>
<dbReference type="GO" id="GO:0005524">
    <property type="term" value="F:ATP binding"/>
    <property type="evidence" value="ECO:0007669"/>
    <property type="project" value="UniProtKB-KW"/>
</dbReference>
<feature type="non-terminal residue" evidence="7">
    <location>
        <position position="1"/>
    </location>
</feature>
<feature type="region of interest" description="Disordered" evidence="5">
    <location>
        <begin position="1"/>
        <end position="43"/>
    </location>
</feature>
<dbReference type="InterPro" id="IPR014001">
    <property type="entry name" value="Helicase_ATP-bd"/>
</dbReference>
<dbReference type="GO" id="GO:0003676">
    <property type="term" value="F:nucleic acid binding"/>
    <property type="evidence" value="ECO:0007669"/>
    <property type="project" value="InterPro"/>
</dbReference>
<comment type="caution">
    <text evidence="7">The sequence shown here is derived from an EMBL/GenBank/DDBJ whole genome shotgun (WGS) entry which is preliminary data.</text>
</comment>
<keyword evidence="3" id="KW-0347">Helicase</keyword>
<evidence type="ECO:0000313" key="8">
    <source>
        <dbReference type="Proteomes" id="UP000265618"/>
    </source>
</evidence>
<protein>
    <recommendedName>
        <fullName evidence="6">Helicase ATP-binding domain-containing protein</fullName>
    </recommendedName>
</protein>
<evidence type="ECO:0000256" key="3">
    <source>
        <dbReference type="ARBA" id="ARBA00022806"/>
    </source>
</evidence>